<evidence type="ECO:0000313" key="2">
    <source>
        <dbReference type="Proteomes" id="UP000469185"/>
    </source>
</evidence>
<evidence type="ECO:0000313" key="1">
    <source>
        <dbReference type="EMBL" id="NED97944.1"/>
    </source>
</evidence>
<proteinExistence type="predicted"/>
<accession>A0A6N9YSJ3</accession>
<comment type="caution">
    <text evidence="1">The sequence shown here is derived from an EMBL/GenBank/DDBJ whole genome shotgun (WGS) entry which is preliminary data.</text>
</comment>
<organism evidence="1 2">
    <name type="scientific">Phytoactinopolyspora alkaliphila</name>
    <dbReference type="NCBI Taxonomy" id="1783498"/>
    <lineage>
        <taxon>Bacteria</taxon>
        <taxon>Bacillati</taxon>
        <taxon>Actinomycetota</taxon>
        <taxon>Actinomycetes</taxon>
        <taxon>Jiangellales</taxon>
        <taxon>Jiangellaceae</taxon>
        <taxon>Phytoactinopolyspora</taxon>
    </lineage>
</organism>
<sequence length="59" mass="6560">MVTNGARAIVVRNRLLRERKDEYAASTANECRMCGWPWAPGTEPPADHLCRDCARSVAS</sequence>
<gene>
    <name evidence="1" type="ORF">G1H11_21835</name>
</gene>
<dbReference type="Proteomes" id="UP000469185">
    <property type="component" value="Unassembled WGS sequence"/>
</dbReference>
<keyword evidence="2" id="KW-1185">Reference proteome</keyword>
<reference evidence="1 2" key="1">
    <citation type="submission" date="2020-02" db="EMBL/GenBank/DDBJ databases">
        <authorList>
            <person name="Li X.-J."/>
            <person name="Feng X.-M."/>
        </authorList>
    </citation>
    <scope>NUCLEOTIDE SEQUENCE [LARGE SCALE GENOMIC DNA]</scope>
    <source>
        <strain evidence="1 2">CGMCC 4.7225</strain>
    </source>
</reference>
<dbReference type="RefSeq" id="WP_163820740.1">
    <property type="nucleotide sequence ID" value="NZ_JAAGOB010000015.1"/>
</dbReference>
<protein>
    <submittedName>
        <fullName evidence="1">Uncharacterized protein</fullName>
    </submittedName>
</protein>
<dbReference type="AlphaFoldDB" id="A0A6N9YSJ3"/>
<dbReference type="EMBL" id="JAAGOB010000015">
    <property type="protein sequence ID" value="NED97944.1"/>
    <property type="molecule type" value="Genomic_DNA"/>
</dbReference>
<name>A0A6N9YSJ3_9ACTN</name>